<gene>
    <name evidence="2" type="ORF">B7R82_05070</name>
    <name evidence="3" type="ORF">FYL10_09700</name>
</gene>
<dbReference type="RefSeq" id="WP_087448745.1">
    <property type="nucleotide sequence ID" value="NZ_CP020858.1"/>
</dbReference>
<sequence length="102" mass="11921">MNEYGYFKDILDGLKNVIKIDDTKKEIQELKGKLDDKEKLLIELQNKDDKYNNVAVVIADMLKDRTINTKLPPKAMQDEFKSLIAELIKRDYISIVDVYNLK</sequence>
<name>A0A1Y0F7R3_9LACO</name>
<evidence type="ECO:0000256" key="1">
    <source>
        <dbReference type="SAM" id="Coils"/>
    </source>
</evidence>
<reference evidence="2 4" key="1">
    <citation type="submission" date="2017-04" db="EMBL/GenBank/DDBJ databases">
        <title>Complete genome sequence of Lactobacillus salivarius ZLS006, a probiotic strain isolated from healthy piglet.</title>
        <authorList>
            <person name="Zhang D."/>
        </authorList>
    </citation>
    <scope>NUCLEOTIDE SEQUENCE [LARGE SCALE GENOMIC DNA]</scope>
    <source>
        <strain evidence="2 4">ZLS006</strain>
    </source>
</reference>
<dbReference type="EMBL" id="CP020858">
    <property type="protein sequence ID" value="ARU19392.1"/>
    <property type="molecule type" value="Genomic_DNA"/>
</dbReference>
<feature type="coiled-coil region" evidence="1">
    <location>
        <begin position="20"/>
        <end position="47"/>
    </location>
</feature>
<reference evidence="3 5" key="2">
    <citation type="journal article" date="2020" name="Food Funct.">
        <title>Screening of Lactobacillus salivarius strains from the feces of Chinese populations and the evaluation of their effects against intestinal inflammation in mice.</title>
        <authorList>
            <person name="Zhai Q."/>
            <person name="Shen X."/>
            <person name="Cen S."/>
            <person name="Zhang C."/>
            <person name="Tian F."/>
            <person name="Zhao J."/>
            <person name="Zhang H."/>
            <person name="Xue Y."/>
            <person name="Chen W."/>
        </authorList>
    </citation>
    <scope>NUCLEOTIDE SEQUENCE [LARGE SCALE GENOMIC DNA]</scope>
    <source>
        <strain evidence="3 5">FZJTZ9M6.scaf</strain>
    </source>
</reference>
<accession>A0A1Y0F7R3</accession>
<organism evidence="2 4">
    <name type="scientific">Ligilactobacillus salivarius</name>
    <dbReference type="NCBI Taxonomy" id="1624"/>
    <lineage>
        <taxon>Bacteria</taxon>
        <taxon>Bacillati</taxon>
        <taxon>Bacillota</taxon>
        <taxon>Bacilli</taxon>
        <taxon>Lactobacillales</taxon>
        <taxon>Lactobacillaceae</taxon>
        <taxon>Ligilactobacillus</taxon>
    </lineage>
</organism>
<evidence type="ECO:0000313" key="3">
    <source>
        <dbReference type="EMBL" id="MYY73888.1"/>
    </source>
</evidence>
<protein>
    <submittedName>
        <fullName evidence="2">Uncharacterized protein</fullName>
    </submittedName>
</protein>
<evidence type="ECO:0000313" key="2">
    <source>
        <dbReference type="EMBL" id="ARU19392.1"/>
    </source>
</evidence>
<dbReference type="AlphaFoldDB" id="A0A1Y0F7R3"/>
<dbReference type="Proteomes" id="UP000195378">
    <property type="component" value="Chromosome"/>
</dbReference>
<dbReference type="Proteomes" id="UP000470980">
    <property type="component" value="Unassembled WGS sequence"/>
</dbReference>
<dbReference type="EMBL" id="VSTR01000029">
    <property type="protein sequence ID" value="MYY73888.1"/>
    <property type="molecule type" value="Genomic_DNA"/>
</dbReference>
<proteinExistence type="predicted"/>
<evidence type="ECO:0000313" key="4">
    <source>
        <dbReference type="Proteomes" id="UP000195378"/>
    </source>
</evidence>
<evidence type="ECO:0000313" key="5">
    <source>
        <dbReference type="Proteomes" id="UP000470980"/>
    </source>
</evidence>
<keyword evidence="1" id="KW-0175">Coiled coil</keyword>